<feature type="transmembrane region" description="Helical" evidence="6">
    <location>
        <begin position="251"/>
        <end position="269"/>
    </location>
</feature>
<dbReference type="InterPro" id="IPR036259">
    <property type="entry name" value="MFS_trans_sf"/>
</dbReference>
<dbReference type="SUPFAM" id="SSF103473">
    <property type="entry name" value="MFS general substrate transporter"/>
    <property type="match status" value="1"/>
</dbReference>
<reference evidence="7 8" key="1">
    <citation type="submission" date="2019-04" db="EMBL/GenBank/DDBJ databases">
        <title>Draft, Whole-Genome Sequence of the Anthracene-degrading Mycobacterium frederiksbergense LB501T, Isolated from a Polycyclic Aromatic Hydrocarbon (PAH)-Contaminated Soil.</title>
        <authorList>
            <person name="Augelletti F."/>
        </authorList>
    </citation>
    <scope>NUCLEOTIDE SEQUENCE [LARGE SCALE GENOMIC DNA]</scope>
    <source>
        <strain evidence="7 8">LB 501T</strain>
    </source>
</reference>
<keyword evidence="5 6" id="KW-0472">Membrane</keyword>
<evidence type="ECO:0000313" key="7">
    <source>
        <dbReference type="EMBL" id="QIV83042.1"/>
    </source>
</evidence>
<keyword evidence="8" id="KW-1185">Reference proteome</keyword>
<feature type="transmembrane region" description="Helical" evidence="6">
    <location>
        <begin position="329"/>
        <end position="347"/>
    </location>
</feature>
<organism evidence="7 8">
    <name type="scientific">Mycolicibacterium frederiksbergense</name>
    <dbReference type="NCBI Taxonomy" id="117567"/>
    <lineage>
        <taxon>Bacteria</taxon>
        <taxon>Bacillati</taxon>
        <taxon>Actinomycetota</taxon>
        <taxon>Actinomycetes</taxon>
        <taxon>Mycobacteriales</taxon>
        <taxon>Mycobacteriaceae</taxon>
        <taxon>Mycolicibacterium</taxon>
    </lineage>
</organism>
<dbReference type="EMBL" id="CP038799">
    <property type="protein sequence ID" value="QIV83042.1"/>
    <property type="molecule type" value="Genomic_DNA"/>
</dbReference>
<dbReference type="KEGG" id="mfre:EXE63_20710"/>
<proteinExistence type="predicted"/>
<evidence type="ECO:0000256" key="4">
    <source>
        <dbReference type="ARBA" id="ARBA00022989"/>
    </source>
</evidence>
<feature type="transmembrane region" description="Helical" evidence="6">
    <location>
        <begin position="353"/>
        <end position="377"/>
    </location>
</feature>
<feature type="transmembrane region" description="Helical" evidence="6">
    <location>
        <begin position="105"/>
        <end position="127"/>
    </location>
</feature>
<feature type="transmembrane region" description="Helical" evidence="6">
    <location>
        <begin position="167"/>
        <end position="186"/>
    </location>
</feature>
<gene>
    <name evidence="7" type="ORF">EXE63_20710</name>
</gene>
<dbReference type="Proteomes" id="UP000501849">
    <property type="component" value="Chromosome"/>
</dbReference>
<dbReference type="RefSeq" id="WP_168143478.1">
    <property type="nucleotide sequence ID" value="NZ_CP038799.1"/>
</dbReference>
<evidence type="ECO:0000256" key="5">
    <source>
        <dbReference type="ARBA" id="ARBA00023136"/>
    </source>
</evidence>
<feature type="transmembrane region" description="Helical" evidence="6">
    <location>
        <begin position="12"/>
        <end position="34"/>
    </location>
</feature>
<feature type="transmembrane region" description="Helical" evidence="6">
    <location>
        <begin position="276"/>
        <end position="294"/>
    </location>
</feature>
<dbReference type="PANTHER" id="PTHR43124">
    <property type="entry name" value="PURINE EFFLUX PUMP PBUE"/>
    <property type="match status" value="1"/>
</dbReference>
<accession>A0A6H0S617</accession>
<sequence>MKRSFSFGSGRDMFVVVSGTCFIAATYGLVRLAFGLFLPDIQRELDLSAKGAGYISSGASLVYCLAAAAGFGLGPRSPRALIVAAAVTACGGVWGMAAAGNVPAFGLAAVLSSAGAGFASPALVAIVHRNVDYRHAEGAQSVVNAGTGPGLVGAALLAVLVASEWRIAWVATGLLTAGAAVAVLVADRRPGARPAMPRTSPPVSAPWLADHRSAVIAATLMGAGSSAVWTYGRSHLVEAGTASESGTVSAWIALGVGATAVITTAHQMVKLSATAAWMLSCSVMTIALMVLAFAPQVRLVALLAYLIFGWGFTAATSSLIAWTSDIDPANAAAGTALLFVALMFGQATGATALGLIITTTSFGTAFVAASAVSALAIGTATRKRAGALQGPTG</sequence>
<name>A0A6H0S617_9MYCO</name>
<keyword evidence="4 6" id="KW-1133">Transmembrane helix</keyword>
<dbReference type="InterPro" id="IPR011701">
    <property type="entry name" value="MFS"/>
</dbReference>
<dbReference type="PANTHER" id="PTHR43124:SF3">
    <property type="entry name" value="CHLORAMPHENICOL EFFLUX PUMP RV0191"/>
    <property type="match status" value="1"/>
</dbReference>
<feature type="transmembrane region" description="Helical" evidence="6">
    <location>
        <begin position="214"/>
        <end position="231"/>
    </location>
</feature>
<evidence type="ECO:0000256" key="1">
    <source>
        <dbReference type="ARBA" id="ARBA00004651"/>
    </source>
</evidence>
<feature type="transmembrane region" description="Helical" evidence="6">
    <location>
        <begin position="80"/>
        <end position="99"/>
    </location>
</feature>
<dbReference type="AlphaFoldDB" id="A0A6H0S617"/>
<evidence type="ECO:0000256" key="3">
    <source>
        <dbReference type="ARBA" id="ARBA00022692"/>
    </source>
</evidence>
<dbReference type="Pfam" id="PF07690">
    <property type="entry name" value="MFS_1"/>
    <property type="match status" value="1"/>
</dbReference>
<dbReference type="Gene3D" id="1.20.1250.20">
    <property type="entry name" value="MFS general substrate transporter like domains"/>
    <property type="match status" value="1"/>
</dbReference>
<protein>
    <submittedName>
        <fullName evidence="7">MFS transporter</fullName>
    </submittedName>
</protein>
<evidence type="ECO:0000256" key="6">
    <source>
        <dbReference type="SAM" id="Phobius"/>
    </source>
</evidence>
<dbReference type="GO" id="GO:0005886">
    <property type="term" value="C:plasma membrane"/>
    <property type="evidence" value="ECO:0007669"/>
    <property type="project" value="UniProtKB-SubCell"/>
</dbReference>
<feature type="transmembrane region" description="Helical" evidence="6">
    <location>
        <begin position="139"/>
        <end position="161"/>
    </location>
</feature>
<dbReference type="InterPro" id="IPR050189">
    <property type="entry name" value="MFS_Efflux_Transporters"/>
</dbReference>
<dbReference type="GO" id="GO:0022857">
    <property type="term" value="F:transmembrane transporter activity"/>
    <property type="evidence" value="ECO:0007669"/>
    <property type="project" value="InterPro"/>
</dbReference>
<feature type="transmembrane region" description="Helical" evidence="6">
    <location>
        <begin position="300"/>
        <end position="322"/>
    </location>
</feature>
<feature type="transmembrane region" description="Helical" evidence="6">
    <location>
        <begin position="54"/>
        <end position="73"/>
    </location>
</feature>
<comment type="subcellular location">
    <subcellularLocation>
        <location evidence="1">Cell membrane</location>
        <topology evidence="1">Multi-pass membrane protein</topology>
    </subcellularLocation>
</comment>
<evidence type="ECO:0000256" key="2">
    <source>
        <dbReference type="ARBA" id="ARBA00022475"/>
    </source>
</evidence>
<evidence type="ECO:0000313" key="8">
    <source>
        <dbReference type="Proteomes" id="UP000501849"/>
    </source>
</evidence>
<keyword evidence="2" id="KW-1003">Cell membrane</keyword>
<keyword evidence="3 6" id="KW-0812">Transmembrane</keyword>